<dbReference type="Pfam" id="PF18697">
    <property type="entry name" value="MLVIN_C"/>
    <property type="match status" value="1"/>
</dbReference>
<reference evidence="7" key="2">
    <citation type="submission" date="2021-03" db="UniProtKB">
        <authorList>
            <consortium name="Ensembl"/>
        </authorList>
    </citation>
    <scope>IDENTIFICATION</scope>
</reference>
<keyword evidence="5" id="KW-0378">Hydrolase</keyword>
<evidence type="ECO:0000313" key="7">
    <source>
        <dbReference type="Ensembl" id="ENSXETP00000112401"/>
    </source>
</evidence>
<dbReference type="InterPro" id="IPR040643">
    <property type="entry name" value="MLVIN_C"/>
</dbReference>
<sequence>MRHTPRDPYPLSSFEVLFGRPSNTGLFFPRYDGLFQVLLTTATSVKVEGKSNWIHASHCKEVSPAPAESHLRAECYLQ</sequence>
<keyword evidence="2" id="KW-0548">Nucleotidyltransferase</keyword>
<proteinExistence type="predicted"/>
<evidence type="ECO:0000256" key="5">
    <source>
        <dbReference type="ARBA" id="ARBA00022801"/>
    </source>
</evidence>
<dbReference type="Ensembl" id="ENSXETT00000119945">
    <property type="protein sequence ID" value="ENSXETP00000112401"/>
    <property type="gene ID" value="ENSXETG00000045281"/>
</dbReference>
<reference evidence="7" key="1">
    <citation type="journal article" date="2010" name="Science">
        <title>The genome of the Western clawed frog Xenopus tropicalis.</title>
        <authorList>
            <person name="Hellsten U."/>
            <person name="Harland R.M."/>
            <person name="Gilchrist M.J."/>
            <person name="Hendrix D."/>
            <person name="Jurka J."/>
            <person name="Kapitonov V."/>
            <person name="Ovcharenko I."/>
            <person name="Putnam N.H."/>
            <person name="Shu S."/>
            <person name="Taher L."/>
            <person name="Blitz I.L."/>
            <person name="Blumberg B."/>
            <person name="Dichmann D.S."/>
            <person name="Dubchak I."/>
            <person name="Amaya E."/>
            <person name="Detter J.C."/>
            <person name="Fletcher R."/>
            <person name="Gerhard D.S."/>
            <person name="Goodstein D."/>
            <person name="Graves T."/>
            <person name="Grigoriev I.V."/>
            <person name="Grimwood J."/>
            <person name="Kawashima T."/>
            <person name="Lindquist E."/>
            <person name="Lucas S.M."/>
            <person name="Mead P.E."/>
            <person name="Mitros T."/>
            <person name="Ogino H."/>
            <person name="Ohta Y."/>
            <person name="Poliakov A.V."/>
            <person name="Pollet N."/>
            <person name="Robert J."/>
            <person name="Salamov A."/>
            <person name="Sater A.K."/>
            <person name="Schmutz J."/>
            <person name="Terry A."/>
            <person name="Vize P.D."/>
            <person name="Warren W.C."/>
            <person name="Wells D."/>
            <person name="Wills A."/>
            <person name="Wilson R.K."/>
            <person name="Zimmerman L.B."/>
            <person name="Zorn A.M."/>
            <person name="Grainger R."/>
            <person name="Grammer T."/>
            <person name="Khokha M.K."/>
            <person name="Richardson P.M."/>
            <person name="Rokhsar D.S."/>
        </authorList>
    </citation>
    <scope>NUCLEOTIDE SEQUENCE [LARGE SCALE GENOMIC DNA]</scope>
    <source>
        <strain evidence="7">Nigerian</strain>
    </source>
</reference>
<dbReference type="AlphaFoldDB" id="A0A803JWJ8"/>
<evidence type="ECO:0000259" key="6">
    <source>
        <dbReference type="Pfam" id="PF18697"/>
    </source>
</evidence>
<evidence type="ECO:0000256" key="1">
    <source>
        <dbReference type="ARBA" id="ARBA00022679"/>
    </source>
</evidence>
<evidence type="ECO:0000256" key="4">
    <source>
        <dbReference type="ARBA" id="ARBA00022759"/>
    </source>
</evidence>
<accession>A0A803JWJ8</accession>
<evidence type="ECO:0000256" key="2">
    <source>
        <dbReference type="ARBA" id="ARBA00022695"/>
    </source>
</evidence>
<dbReference type="GO" id="GO:0016787">
    <property type="term" value="F:hydrolase activity"/>
    <property type="evidence" value="ECO:0007669"/>
    <property type="project" value="UniProtKB-KW"/>
</dbReference>
<keyword evidence="4" id="KW-0255">Endonuclease</keyword>
<protein>
    <recommendedName>
        <fullName evidence="6">Murine leukemia virus integrase C-terminal domain-containing protein</fullName>
    </recommendedName>
</protein>
<organism evidence="7">
    <name type="scientific">Xenopus tropicalis</name>
    <name type="common">Western clawed frog</name>
    <name type="synonym">Silurana tropicalis</name>
    <dbReference type="NCBI Taxonomy" id="8364"/>
    <lineage>
        <taxon>Eukaryota</taxon>
        <taxon>Metazoa</taxon>
        <taxon>Chordata</taxon>
        <taxon>Craniata</taxon>
        <taxon>Vertebrata</taxon>
        <taxon>Euteleostomi</taxon>
        <taxon>Amphibia</taxon>
        <taxon>Batrachia</taxon>
        <taxon>Anura</taxon>
        <taxon>Pipoidea</taxon>
        <taxon>Pipidae</taxon>
        <taxon>Xenopodinae</taxon>
        <taxon>Xenopus</taxon>
        <taxon>Silurana</taxon>
    </lineage>
</organism>
<name>A0A803JWJ8_XENTR</name>
<dbReference type="GO" id="GO:0016779">
    <property type="term" value="F:nucleotidyltransferase activity"/>
    <property type="evidence" value="ECO:0007669"/>
    <property type="project" value="UniProtKB-KW"/>
</dbReference>
<dbReference type="Gene3D" id="2.30.30.850">
    <property type="match status" value="1"/>
</dbReference>
<evidence type="ECO:0000256" key="3">
    <source>
        <dbReference type="ARBA" id="ARBA00022722"/>
    </source>
</evidence>
<dbReference type="InParanoid" id="A0A803JWJ8"/>
<dbReference type="GO" id="GO:0004519">
    <property type="term" value="F:endonuclease activity"/>
    <property type="evidence" value="ECO:0007669"/>
    <property type="project" value="UniProtKB-KW"/>
</dbReference>
<keyword evidence="1" id="KW-0808">Transferase</keyword>
<keyword evidence="3" id="KW-0540">Nuclease</keyword>
<feature type="domain" description="Murine leukemia virus integrase C-terminal" evidence="6">
    <location>
        <begin position="29"/>
        <end position="63"/>
    </location>
</feature>